<name>A0A8T6YRM1_9GAMM</name>
<accession>A0A8T6YRM1</accession>
<proteinExistence type="predicted"/>
<protein>
    <submittedName>
        <fullName evidence="2">Uncharacterized protein</fullName>
    </submittedName>
</protein>
<evidence type="ECO:0000313" key="3">
    <source>
        <dbReference type="Proteomes" id="UP000307537"/>
    </source>
</evidence>
<feature type="signal peptide" evidence="1">
    <location>
        <begin position="1"/>
        <end position="24"/>
    </location>
</feature>
<dbReference type="Proteomes" id="UP000307537">
    <property type="component" value="Unassembled WGS sequence"/>
</dbReference>
<dbReference type="AlphaFoldDB" id="A0A8T6YRM1"/>
<dbReference type="PROSITE" id="PS51257">
    <property type="entry name" value="PROKAR_LIPOPROTEIN"/>
    <property type="match status" value="1"/>
</dbReference>
<reference evidence="2" key="1">
    <citation type="submission" date="2019-10" db="EMBL/GenBank/DDBJ databases">
        <authorList>
            <person name="Paulsen S."/>
        </authorList>
    </citation>
    <scope>NUCLEOTIDE SEQUENCE</scope>
    <source>
        <strain evidence="2">S4498</strain>
    </source>
</reference>
<keyword evidence="1" id="KW-0732">Signal</keyword>
<comment type="caution">
    <text evidence="2">The sequence shown here is derived from an EMBL/GenBank/DDBJ whole genome shotgun (WGS) entry which is preliminary data.</text>
</comment>
<evidence type="ECO:0000313" key="2">
    <source>
        <dbReference type="EMBL" id="NKC19532.1"/>
    </source>
</evidence>
<organism evidence="2 3">
    <name type="scientific">Pseudoalteromonas galatheae</name>
    <dbReference type="NCBI Taxonomy" id="579562"/>
    <lineage>
        <taxon>Bacteria</taxon>
        <taxon>Pseudomonadati</taxon>
        <taxon>Pseudomonadota</taxon>
        <taxon>Gammaproteobacteria</taxon>
        <taxon>Alteromonadales</taxon>
        <taxon>Pseudoalteromonadaceae</taxon>
        <taxon>Pseudoalteromonas</taxon>
    </lineage>
</organism>
<dbReference type="EMBL" id="PNCO02000001">
    <property type="protein sequence ID" value="NKC19532.1"/>
    <property type="molecule type" value="Genomic_DNA"/>
</dbReference>
<sequence>MRSVIKYFSVWCVLTLTATGCGGAQETEVAQANQQLTDNTEITEPSQPIAVDNVFATPQSTASFLHQTTFGATPQQLNTLVGTSASKWFIDQIALKPSLKMSSVAKYTPKMAVLIRSS</sequence>
<gene>
    <name evidence="2" type="ORF">CWC29_011885</name>
</gene>
<dbReference type="RefSeq" id="WP_138524914.1">
    <property type="nucleotide sequence ID" value="NZ_PNCO02000001.1"/>
</dbReference>
<feature type="chain" id="PRO_5035798906" evidence="1">
    <location>
        <begin position="25"/>
        <end position="118"/>
    </location>
</feature>
<keyword evidence="3" id="KW-1185">Reference proteome</keyword>
<evidence type="ECO:0000256" key="1">
    <source>
        <dbReference type="SAM" id="SignalP"/>
    </source>
</evidence>